<keyword evidence="2" id="KW-0479">Metal-binding</keyword>
<gene>
    <name evidence="6" type="ORF">SAMN02745116_01009</name>
</gene>
<keyword evidence="4" id="KW-0326">Glycosidase</keyword>
<evidence type="ECO:0000256" key="2">
    <source>
        <dbReference type="ARBA" id="ARBA00022723"/>
    </source>
</evidence>
<dbReference type="InterPro" id="IPR041147">
    <property type="entry name" value="GH38_C"/>
</dbReference>
<name>A0A1T4MB24_9ENTE</name>
<dbReference type="InterPro" id="IPR011682">
    <property type="entry name" value="Glyco_hydro_38_C"/>
</dbReference>
<dbReference type="OrthoDB" id="9764050at2"/>
<dbReference type="Pfam" id="PF17677">
    <property type="entry name" value="Glyco_hydro38C2"/>
    <property type="match status" value="1"/>
</dbReference>
<evidence type="ECO:0000313" key="7">
    <source>
        <dbReference type="Proteomes" id="UP000190328"/>
    </source>
</evidence>
<keyword evidence="7" id="KW-1185">Reference proteome</keyword>
<dbReference type="AlphaFoldDB" id="A0A1T4MB24"/>
<evidence type="ECO:0000256" key="3">
    <source>
        <dbReference type="ARBA" id="ARBA00022801"/>
    </source>
</evidence>
<dbReference type="SUPFAM" id="SSF74650">
    <property type="entry name" value="Galactose mutarotase-like"/>
    <property type="match status" value="1"/>
</dbReference>
<dbReference type="InterPro" id="IPR011013">
    <property type="entry name" value="Gal_mutarotase_sf_dom"/>
</dbReference>
<dbReference type="InterPro" id="IPR028995">
    <property type="entry name" value="Glyco_hydro_57/38_cen_sf"/>
</dbReference>
<feature type="domain" description="Glycoside hydrolase family 38 central" evidence="5">
    <location>
        <begin position="294"/>
        <end position="367"/>
    </location>
</feature>
<accession>A0A1T4MB24</accession>
<dbReference type="Pfam" id="PF09261">
    <property type="entry name" value="Alpha-mann_mid"/>
    <property type="match status" value="1"/>
</dbReference>
<comment type="similarity">
    <text evidence="1">Belongs to the glycosyl hydrolase 38 family.</text>
</comment>
<dbReference type="Pfam" id="PF18438">
    <property type="entry name" value="Glyco_hydro_38"/>
    <property type="match status" value="1"/>
</dbReference>
<dbReference type="PANTHER" id="PTHR46017">
    <property type="entry name" value="ALPHA-MANNOSIDASE 2C1"/>
    <property type="match status" value="1"/>
</dbReference>
<evidence type="ECO:0000256" key="1">
    <source>
        <dbReference type="ARBA" id="ARBA00009792"/>
    </source>
</evidence>
<evidence type="ECO:0000256" key="4">
    <source>
        <dbReference type="ARBA" id="ARBA00023295"/>
    </source>
</evidence>
<evidence type="ECO:0000259" key="5">
    <source>
        <dbReference type="SMART" id="SM00872"/>
    </source>
</evidence>
<dbReference type="InterPro" id="IPR015341">
    <property type="entry name" value="Glyco_hydro_38_cen"/>
</dbReference>
<dbReference type="Gene3D" id="2.70.98.30">
    <property type="entry name" value="Golgi alpha-mannosidase II, domain 4"/>
    <property type="match status" value="1"/>
</dbReference>
<dbReference type="SUPFAM" id="SSF88688">
    <property type="entry name" value="Families 57/38 glycoside transferase middle domain"/>
    <property type="match status" value="1"/>
</dbReference>
<protein>
    <submittedName>
        <fullName evidence="6">Alpha-mannosidase</fullName>
    </submittedName>
</protein>
<proteinExistence type="inferred from homology"/>
<dbReference type="Proteomes" id="UP000190328">
    <property type="component" value="Unassembled WGS sequence"/>
</dbReference>
<organism evidence="6 7">
    <name type="scientific">Pilibacter termitis</name>
    <dbReference type="NCBI Taxonomy" id="263852"/>
    <lineage>
        <taxon>Bacteria</taxon>
        <taxon>Bacillati</taxon>
        <taxon>Bacillota</taxon>
        <taxon>Bacilli</taxon>
        <taxon>Lactobacillales</taxon>
        <taxon>Enterococcaceae</taxon>
        <taxon>Pilibacter</taxon>
    </lineage>
</organism>
<dbReference type="RefSeq" id="WP_078806933.1">
    <property type="nucleotide sequence ID" value="NZ_FUXI01000009.1"/>
</dbReference>
<dbReference type="STRING" id="263852.SAMN02745116_01009"/>
<dbReference type="InterPro" id="IPR000602">
    <property type="entry name" value="Glyco_hydro_38_N"/>
</dbReference>
<dbReference type="Pfam" id="PF07748">
    <property type="entry name" value="Glyco_hydro_38C"/>
    <property type="match status" value="1"/>
</dbReference>
<dbReference type="Gene3D" id="2.60.40.2210">
    <property type="match status" value="1"/>
</dbReference>
<dbReference type="SUPFAM" id="SSF88713">
    <property type="entry name" value="Glycoside hydrolase/deacetylase"/>
    <property type="match status" value="1"/>
</dbReference>
<dbReference type="InterPro" id="IPR041509">
    <property type="entry name" value="GH38_beta-1"/>
</dbReference>
<dbReference type="InterPro" id="IPR027291">
    <property type="entry name" value="Glyco_hydro_38_N_sf"/>
</dbReference>
<dbReference type="Gene3D" id="3.20.110.10">
    <property type="entry name" value="Glycoside hydrolase 38, N terminal domain"/>
    <property type="match status" value="1"/>
</dbReference>
<dbReference type="InterPro" id="IPR037094">
    <property type="entry name" value="Glyco_hydro_38_cen_sf"/>
</dbReference>
<dbReference type="GO" id="GO:0009313">
    <property type="term" value="P:oligosaccharide catabolic process"/>
    <property type="evidence" value="ECO:0007669"/>
    <property type="project" value="TreeGrafter"/>
</dbReference>
<sequence>MKKKVYIISHSHLDREWYMPYEQHHMRVVELFDELIHSFETDPSFKYFHLDGQTIPLDDYFEVKPENRGKIERFIQEGRLKIGPFYILQDDFLISSESNVRNAIIGMKESKKYGNPVKLGYFPDTFGNMGQTPQMMRKMGLDAAAFGRGVKPTGLNNMVADSYSSQYSEMNWKGPDDSEIFGLLFANWYSNGNEIPTTEKEAREFWDQKLADAEKFASTRHLLMMNGCDHQPLQKDVGSAIALANTLYPEYEFVHSHFEEYLEAVKSELPENLATVTGELTSQETEGWYTLANTASSRVYLKQENVKTQSFLENQAEVIATFASVAGRQYPAEVLEYAWKYLLQNHPHDSICGCSVDEVHREMSIRFAKSSEVAKYVIDESMTALSEKIDTSCFEKGAIPFIVANTSNTAKTGEVEVTLEIDRVLFKEAFPRVAYETLENKATGQFVVVDSENNILPSEVCEVKVEFGYDLPKDAFRVPYMKKVAKVKIYVKELPMMSVHTFALKEVENLPAIDKQSMILPNKQGIETPHLKVEIAPDGSLSVENKKTGKVLSNLLVFEDVGDIGNEYIFKQSEDFTALLSTDFPHEISVERDTNEVAQLKLTHKMNVPISAEELLQTEREKVIDITNRKSKRSEVINAFTLETLITVYKDSTQVHFETKFNNQHKDHRLRVLFPSGVESTTHFAESIYETVERDNHVSSYWKNPSNPQHQHGFVNLHDEKNGLTIGNVGLNEYEVLPDENVIALTLLRSVGEMGDWGYFPTPEAQCLGEMTVEYSLEMHDNETYYESLSRAVALKTPMNVKQTTIHQGSLATNTSFVTQSNPQFLITCVKESLDTKGIVVRGYNLSNKRATHLELNVLGKTAQVVNLLEETMENWTGILQPAEILTTKWS</sequence>
<dbReference type="Gene3D" id="1.20.1270.50">
    <property type="entry name" value="Glycoside hydrolase family 38, central domain"/>
    <property type="match status" value="1"/>
</dbReference>
<dbReference type="PANTHER" id="PTHR46017:SF2">
    <property type="entry name" value="MANNOSYLGLYCERATE HYDROLASE"/>
    <property type="match status" value="1"/>
</dbReference>
<dbReference type="SMART" id="SM00872">
    <property type="entry name" value="Alpha-mann_mid"/>
    <property type="match status" value="1"/>
</dbReference>
<dbReference type="GO" id="GO:0030246">
    <property type="term" value="F:carbohydrate binding"/>
    <property type="evidence" value="ECO:0007669"/>
    <property type="project" value="InterPro"/>
</dbReference>
<dbReference type="GO" id="GO:0046872">
    <property type="term" value="F:metal ion binding"/>
    <property type="evidence" value="ECO:0007669"/>
    <property type="project" value="UniProtKB-KW"/>
</dbReference>
<evidence type="ECO:0000313" key="6">
    <source>
        <dbReference type="EMBL" id="SJZ63904.1"/>
    </source>
</evidence>
<dbReference type="GO" id="GO:0004559">
    <property type="term" value="F:alpha-mannosidase activity"/>
    <property type="evidence" value="ECO:0007669"/>
    <property type="project" value="InterPro"/>
</dbReference>
<dbReference type="InterPro" id="IPR011330">
    <property type="entry name" value="Glyco_hydro/deAcase_b/a-brl"/>
</dbReference>
<keyword evidence="3" id="KW-0378">Hydrolase</keyword>
<dbReference type="EMBL" id="FUXI01000009">
    <property type="protein sequence ID" value="SJZ63904.1"/>
    <property type="molecule type" value="Genomic_DNA"/>
</dbReference>
<dbReference type="CDD" id="cd10814">
    <property type="entry name" value="GH38N_AMII_SpGH38_like"/>
    <property type="match status" value="1"/>
</dbReference>
<reference evidence="6 7" key="1">
    <citation type="submission" date="2017-02" db="EMBL/GenBank/DDBJ databases">
        <authorList>
            <person name="Peterson S.W."/>
        </authorList>
    </citation>
    <scope>NUCLEOTIDE SEQUENCE [LARGE SCALE GENOMIC DNA]</scope>
    <source>
        <strain evidence="6 7">ATCC BAA-1030</strain>
    </source>
</reference>
<dbReference type="GO" id="GO:0006013">
    <property type="term" value="P:mannose metabolic process"/>
    <property type="evidence" value="ECO:0007669"/>
    <property type="project" value="InterPro"/>
</dbReference>
<dbReference type="Pfam" id="PF01074">
    <property type="entry name" value="Glyco_hydro_38N"/>
    <property type="match status" value="1"/>
</dbReference>
<dbReference type="Gene3D" id="2.60.40.2220">
    <property type="match status" value="1"/>
</dbReference>